<evidence type="ECO:0000313" key="1">
    <source>
        <dbReference type="EMBL" id="KAJ9098053.1"/>
    </source>
</evidence>
<reference evidence="1" key="1">
    <citation type="submission" date="2023-04" db="EMBL/GenBank/DDBJ databases">
        <title>Draft Genome sequencing of Naganishia species isolated from polar environments using Oxford Nanopore Technology.</title>
        <authorList>
            <person name="Leo P."/>
            <person name="Venkateswaran K."/>
        </authorList>
    </citation>
    <scope>NUCLEOTIDE SEQUENCE</scope>
    <source>
        <strain evidence="1">MNA-CCFEE 5261</strain>
    </source>
</reference>
<accession>A0ACC2VFZ0</accession>
<keyword evidence="2" id="KW-1185">Reference proteome</keyword>
<gene>
    <name evidence="1" type="ORF">QFC19_006488</name>
</gene>
<comment type="caution">
    <text evidence="1">The sequence shown here is derived from an EMBL/GenBank/DDBJ whole genome shotgun (WGS) entry which is preliminary data.</text>
</comment>
<dbReference type="Proteomes" id="UP001241377">
    <property type="component" value="Unassembled WGS sequence"/>
</dbReference>
<organism evidence="1 2">
    <name type="scientific">Naganishia cerealis</name>
    <dbReference type="NCBI Taxonomy" id="610337"/>
    <lineage>
        <taxon>Eukaryota</taxon>
        <taxon>Fungi</taxon>
        <taxon>Dikarya</taxon>
        <taxon>Basidiomycota</taxon>
        <taxon>Agaricomycotina</taxon>
        <taxon>Tremellomycetes</taxon>
        <taxon>Filobasidiales</taxon>
        <taxon>Filobasidiaceae</taxon>
        <taxon>Naganishia</taxon>
    </lineage>
</organism>
<name>A0ACC2VFZ0_9TREE</name>
<evidence type="ECO:0000313" key="2">
    <source>
        <dbReference type="Proteomes" id="UP001241377"/>
    </source>
</evidence>
<dbReference type="EMBL" id="JASBWR010000079">
    <property type="protein sequence ID" value="KAJ9098053.1"/>
    <property type="molecule type" value="Genomic_DNA"/>
</dbReference>
<sequence length="166" mass="18246">MGSMLSGVSSVMEPTDRSDASIEEASSRDGPSIMQGPTYDAFGGTFGSDPFTYESAEYPGEIGSNQEGAAQEVRPADQSERLKSFHACKEQFFKGVTAAPGKEGEHFRDLQRQEHHCGCQNLNPGDPLDSFRLEFVNDGTGKRHIMKELEWTGEGCEDQIPLQDKH</sequence>
<proteinExistence type="predicted"/>
<protein>
    <submittedName>
        <fullName evidence="1">Uncharacterized protein</fullName>
    </submittedName>
</protein>